<gene>
    <name evidence="6" type="ORF">D9758_005792</name>
</gene>
<reference evidence="6 7" key="1">
    <citation type="journal article" date="2020" name="ISME J.">
        <title>Uncovering the hidden diversity of litter-decomposition mechanisms in mushroom-forming fungi.</title>
        <authorList>
            <person name="Floudas D."/>
            <person name="Bentzer J."/>
            <person name="Ahren D."/>
            <person name="Johansson T."/>
            <person name="Persson P."/>
            <person name="Tunlid A."/>
        </authorList>
    </citation>
    <scope>NUCLEOTIDE SEQUENCE [LARGE SCALE GENOMIC DNA]</scope>
    <source>
        <strain evidence="6 7">CBS 291.85</strain>
    </source>
</reference>
<protein>
    <submittedName>
        <fullName evidence="6">Uncharacterized protein</fullName>
    </submittedName>
</protein>
<evidence type="ECO:0000256" key="5">
    <source>
        <dbReference type="PIRSR" id="PIRSR601019-2"/>
    </source>
</evidence>
<dbReference type="PANTHER" id="PTHR10218:SF302">
    <property type="entry name" value="GUANINE NUCLEOTIDE-BINDING PROTEIN ALPHA-5 SUBUNIT"/>
    <property type="match status" value="1"/>
</dbReference>
<accession>A0A8H5LR15</accession>
<dbReference type="OrthoDB" id="5817230at2759"/>
<dbReference type="InterPro" id="IPR001019">
    <property type="entry name" value="Gprotein_alpha_su"/>
</dbReference>
<dbReference type="GO" id="GO:0046872">
    <property type="term" value="F:metal ion binding"/>
    <property type="evidence" value="ECO:0007669"/>
    <property type="project" value="UniProtKB-KW"/>
</dbReference>
<sequence length="217" mass="25321">MSRMSGIILDRILWHLDSLTWSLKEKGRRIREVFRKQDNYIPEYYNRSPPEESRLRILVLGAKGSGKSTFFKQMRILHHGGIPEEERRTYTSDIYRHVLKSVEEVLLVIRELGLEYADEESLVNQISEYSEIDSTTSLSPEIVSEIHRFWRNLMVESVVEQHGSWEEHFEDNGDHFLSQITRIGSPDYIPTEQDILFARTSKATGVLETSFSIEDNS</sequence>
<evidence type="ECO:0000313" key="7">
    <source>
        <dbReference type="Proteomes" id="UP000559256"/>
    </source>
</evidence>
<feature type="binding site" evidence="5">
    <location>
        <position position="68"/>
    </location>
    <ligand>
        <name>Mg(2+)</name>
        <dbReference type="ChEBI" id="CHEBI:18420"/>
    </ligand>
</feature>
<dbReference type="PANTHER" id="PTHR10218">
    <property type="entry name" value="GTP-BINDING PROTEIN ALPHA SUBUNIT"/>
    <property type="match status" value="1"/>
</dbReference>
<dbReference type="GO" id="GO:0007188">
    <property type="term" value="P:adenylate cyclase-modulating G protein-coupled receptor signaling pathway"/>
    <property type="evidence" value="ECO:0007669"/>
    <property type="project" value="TreeGrafter"/>
</dbReference>
<dbReference type="Pfam" id="PF00503">
    <property type="entry name" value="G-alpha"/>
    <property type="match status" value="1"/>
</dbReference>
<dbReference type="GO" id="GO:0005737">
    <property type="term" value="C:cytoplasm"/>
    <property type="evidence" value="ECO:0007669"/>
    <property type="project" value="TreeGrafter"/>
</dbReference>
<keyword evidence="4" id="KW-0807">Transducer</keyword>
<dbReference type="SMART" id="SM00275">
    <property type="entry name" value="G_alpha"/>
    <property type="match status" value="1"/>
</dbReference>
<evidence type="ECO:0000256" key="4">
    <source>
        <dbReference type="ARBA" id="ARBA00023224"/>
    </source>
</evidence>
<evidence type="ECO:0000256" key="1">
    <source>
        <dbReference type="ARBA" id="ARBA00022723"/>
    </source>
</evidence>
<evidence type="ECO:0000313" key="6">
    <source>
        <dbReference type="EMBL" id="KAF5366294.1"/>
    </source>
</evidence>
<evidence type="ECO:0000256" key="3">
    <source>
        <dbReference type="ARBA" id="ARBA00023134"/>
    </source>
</evidence>
<dbReference type="GO" id="GO:0005525">
    <property type="term" value="F:GTP binding"/>
    <property type="evidence" value="ECO:0007669"/>
    <property type="project" value="UniProtKB-KW"/>
</dbReference>
<evidence type="ECO:0000256" key="2">
    <source>
        <dbReference type="ARBA" id="ARBA00022741"/>
    </source>
</evidence>
<keyword evidence="3" id="KW-0342">GTP-binding</keyword>
<proteinExistence type="predicted"/>
<dbReference type="GO" id="GO:0001664">
    <property type="term" value="F:G protein-coupled receptor binding"/>
    <property type="evidence" value="ECO:0007669"/>
    <property type="project" value="TreeGrafter"/>
</dbReference>
<dbReference type="Proteomes" id="UP000559256">
    <property type="component" value="Unassembled WGS sequence"/>
</dbReference>
<dbReference type="InterPro" id="IPR027417">
    <property type="entry name" value="P-loop_NTPase"/>
</dbReference>
<dbReference type="SUPFAM" id="SSF52540">
    <property type="entry name" value="P-loop containing nucleoside triphosphate hydrolases"/>
    <property type="match status" value="1"/>
</dbReference>
<dbReference type="GO" id="GO:0003924">
    <property type="term" value="F:GTPase activity"/>
    <property type="evidence" value="ECO:0007669"/>
    <property type="project" value="InterPro"/>
</dbReference>
<keyword evidence="2" id="KW-0547">Nucleotide-binding</keyword>
<dbReference type="AlphaFoldDB" id="A0A8H5LR15"/>
<comment type="caution">
    <text evidence="6">The sequence shown here is derived from an EMBL/GenBank/DDBJ whole genome shotgun (WGS) entry which is preliminary data.</text>
</comment>
<dbReference type="InterPro" id="IPR011025">
    <property type="entry name" value="GproteinA_insert"/>
</dbReference>
<dbReference type="SUPFAM" id="SSF47895">
    <property type="entry name" value="Transducin (alpha subunit), insertion domain"/>
    <property type="match status" value="1"/>
</dbReference>
<dbReference type="PROSITE" id="PS51882">
    <property type="entry name" value="G_ALPHA"/>
    <property type="match status" value="1"/>
</dbReference>
<keyword evidence="1 5" id="KW-0479">Metal-binding</keyword>
<dbReference type="PRINTS" id="PR00318">
    <property type="entry name" value="GPROTEINA"/>
</dbReference>
<dbReference type="GO" id="GO:0005834">
    <property type="term" value="C:heterotrimeric G-protein complex"/>
    <property type="evidence" value="ECO:0007669"/>
    <property type="project" value="TreeGrafter"/>
</dbReference>
<dbReference type="GO" id="GO:0031683">
    <property type="term" value="F:G-protein beta/gamma-subunit complex binding"/>
    <property type="evidence" value="ECO:0007669"/>
    <property type="project" value="InterPro"/>
</dbReference>
<keyword evidence="5" id="KW-0460">Magnesium</keyword>
<organism evidence="6 7">
    <name type="scientific">Tetrapyrgos nigripes</name>
    <dbReference type="NCBI Taxonomy" id="182062"/>
    <lineage>
        <taxon>Eukaryota</taxon>
        <taxon>Fungi</taxon>
        <taxon>Dikarya</taxon>
        <taxon>Basidiomycota</taxon>
        <taxon>Agaricomycotina</taxon>
        <taxon>Agaricomycetes</taxon>
        <taxon>Agaricomycetidae</taxon>
        <taxon>Agaricales</taxon>
        <taxon>Marasmiineae</taxon>
        <taxon>Marasmiaceae</taxon>
        <taxon>Tetrapyrgos</taxon>
    </lineage>
</organism>
<name>A0A8H5LR15_9AGAR</name>
<dbReference type="Gene3D" id="1.10.400.10">
    <property type="entry name" value="GI Alpha 1, domain 2-like"/>
    <property type="match status" value="1"/>
</dbReference>
<dbReference type="EMBL" id="JAACJM010000024">
    <property type="protein sequence ID" value="KAF5366294.1"/>
    <property type="molecule type" value="Genomic_DNA"/>
</dbReference>
<keyword evidence="7" id="KW-1185">Reference proteome</keyword>